<dbReference type="InterPro" id="IPR001254">
    <property type="entry name" value="Trypsin_dom"/>
</dbReference>
<dbReference type="InterPro" id="IPR001314">
    <property type="entry name" value="Peptidase_S1A"/>
</dbReference>
<evidence type="ECO:0000256" key="5">
    <source>
        <dbReference type="ARBA" id="ARBA00022757"/>
    </source>
</evidence>
<gene>
    <name evidence="15" type="primary">110677015</name>
</gene>
<comment type="function">
    <text evidence="13">Major function may be to aid in digestion of the blood meal.</text>
</comment>
<evidence type="ECO:0000256" key="1">
    <source>
        <dbReference type="ARBA" id="ARBA00004613"/>
    </source>
</evidence>
<dbReference type="EnsemblMetazoa" id="AAEL025491-RA">
    <property type="protein sequence ID" value="AAEL025491-PA"/>
    <property type="gene ID" value="AAEL025491"/>
</dbReference>
<dbReference type="GO" id="GO:0007586">
    <property type="term" value="P:digestion"/>
    <property type="evidence" value="ECO:0007669"/>
    <property type="project" value="UniProtKB-KW"/>
</dbReference>
<reference evidence="15 16" key="1">
    <citation type="submission" date="2017-06" db="EMBL/GenBank/DDBJ databases">
        <title>Aedes aegypti genome working group (AGWG) sequencing and assembly.</title>
        <authorList>
            <consortium name="Aedes aegypti Genome Working Group (AGWG)"/>
            <person name="Matthews B.J."/>
        </authorList>
    </citation>
    <scope>NUCLEOTIDE SEQUENCE [LARGE SCALE GENOMIC DNA]</scope>
    <source>
        <strain evidence="15 16">LVP_AGWG</strain>
    </source>
</reference>
<dbReference type="InterPro" id="IPR043504">
    <property type="entry name" value="Peptidase_S1_PA_chymotrypsin"/>
</dbReference>
<evidence type="ECO:0000256" key="9">
    <source>
        <dbReference type="ARBA" id="ARBA00023157"/>
    </source>
</evidence>
<dbReference type="InParanoid" id="A0A6I8U8F9"/>
<evidence type="ECO:0000256" key="4">
    <source>
        <dbReference type="ARBA" id="ARBA00022729"/>
    </source>
</evidence>
<keyword evidence="4" id="KW-0732">Signal</keyword>
<dbReference type="GO" id="GO:0005576">
    <property type="term" value="C:extracellular region"/>
    <property type="evidence" value="ECO:0007669"/>
    <property type="project" value="UniProtKB-SubCell"/>
</dbReference>
<keyword evidence="6" id="KW-0378">Hydrolase</keyword>
<proteinExistence type="inferred from homology"/>
<keyword evidence="2" id="KW-0964">Secreted</keyword>
<evidence type="ECO:0000256" key="6">
    <source>
        <dbReference type="ARBA" id="ARBA00022801"/>
    </source>
</evidence>
<comment type="similarity">
    <text evidence="10">Belongs to the peptidase S1 family. CLIP subfamily.</text>
</comment>
<evidence type="ECO:0000256" key="3">
    <source>
        <dbReference type="ARBA" id="ARBA00022670"/>
    </source>
</evidence>
<evidence type="ECO:0000313" key="16">
    <source>
        <dbReference type="Proteomes" id="UP000008820"/>
    </source>
</evidence>
<dbReference type="CDD" id="cd00190">
    <property type="entry name" value="Tryp_SPc"/>
    <property type="match status" value="1"/>
</dbReference>
<evidence type="ECO:0000259" key="14">
    <source>
        <dbReference type="PROSITE" id="PS50240"/>
    </source>
</evidence>
<keyword evidence="8" id="KW-0865">Zymogen</keyword>
<accession>A0A6I8U8F9</accession>
<keyword evidence="3" id="KW-0645">Protease</keyword>
<dbReference type="InterPro" id="IPR050430">
    <property type="entry name" value="Peptidase_S1"/>
</dbReference>
<dbReference type="Gene3D" id="2.40.10.10">
    <property type="entry name" value="Trypsin-like serine proteases"/>
    <property type="match status" value="1"/>
</dbReference>
<dbReference type="Pfam" id="PF00089">
    <property type="entry name" value="Trypsin"/>
    <property type="match status" value="1"/>
</dbReference>
<dbReference type="PRINTS" id="PR00722">
    <property type="entry name" value="CHYMOTRYPSIN"/>
</dbReference>
<comment type="catalytic activity">
    <reaction evidence="11">
        <text>Preferential cleavage: Arg-|-Xaa, Lys-|-Xaa.</text>
        <dbReference type="EC" id="3.4.21.4"/>
    </reaction>
</comment>
<dbReference type="PANTHER" id="PTHR24276">
    <property type="entry name" value="POLYSERASE-RELATED"/>
    <property type="match status" value="1"/>
</dbReference>
<evidence type="ECO:0000256" key="13">
    <source>
        <dbReference type="ARBA" id="ARBA00060213"/>
    </source>
</evidence>
<dbReference type="GO" id="GO:0004252">
    <property type="term" value="F:serine-type endopeptidase activity"/>
    <property type="evidence" value="ECO:0007669"/>
    <property type="project" value="UniProtKB-EC"/>
</dbReference>
<evidence type="ECO:0000313" key="15">
    <source>
        <dbReference type="EnsemblMetazoa" id="AAEL025491-PA"/>
    </source>
</evidence>
<organism evidence="15 16">
    <name type="scientific">Aedes aegypti</name>
    <name type="common">Yellowfever mosquito</name>
    <name type="synonym">Culex aegypti</name>
    <dbReference type="NCBI Taxonomy" id="7159"/>
    <lineage>
        <taxon>Eukaryota</taxon>
        <taxon>Metazoa</taxon>
        <taxon>Ecdysozoa</taxon>
        <taxon>Arthropoda</taxon>
        <taxon>Hexapoda</taxon>
        <taxon>Insecta</taxon>
        <taxon>Pterygota</taxon>
        <taxon>Neoptera</taxon>
        <taxon>Endopterygota</taxon>
        <taxon>Diptera</taxon>
        <taxon>Nematocera</taxon>
        <taxon>Culicoidea</taxon>
        <taxon>Culicidae</taxon>
        <taxon>Culicinae</taxon>
        <taxon>Aedini</taxon>
        <taxon>Aedes</taxon>
        <taxon>Stegomyia</taxon>
    </lineage>
</organism>
<reference evidence="15" key="2">
    <citation type="submission" date="2020-05" db="UniProtKB">
        <authorList>
            <consortium name="EnsemblMetazoa"/>
        </authorList>
    </citation>
    <scope>IDENTIFICATION</scope>
    <source>
        <strain evidence="15">LVP_AGWG</strain>
    </source>
</reference>
<dbReference type="InterPro" id="IPR018114">
    <property type="entry name" value="TRYPSIN_HIS"/>
</dbReference>
<name>A0A6I8U8F9_AEDAE</name>
<dbReference type="OrthoDB" id="10059102at2759"/>
<dbReference type="PROSITE" id="PS00134">
    <property type="entry name" value="TRYPSIN_HIS"/>
    <property type="match status" value="1"/>
</dbReference>
<keyword evidence="9" id="KW-1015">Disulfide bond</keyword>
<dbReference type="PANTHER" id="PTHR24276:SF97">
    <property type="entry name" value="GH13245P2-RELATED"/>
    <property type="match status" value="1"/>
</dbReference>
<keyword evidence="5" id="KW-0222">Digestion</keyword>
<dbReference type="GO" id="GO:0006508">
    <property type="term" value="P:proteolysis"/>
    <property type="evidence" value="ECO:0007669"/>
    <property type="project" value="UniProtKB-KW"/>
</dbReference>
<dbReference type="PROSITE" id="PS00135">
    <property type="entry name" value="TRYPSIN_SER"/>
    <property type="match status" value="1"/>
</dbReference>
<comment type="subcellular location">
    <subcellularLocation>
        <location evidence="1">Secreted</location>
    </subcellularLocation>
</comment>
<dbReference type="InterPro" id="IPR033116">
    <property type="entry name" value="TRYPSIN_SER"/>
</dbReference>
<dbReference type="SMART" id="SM00020">
    <property type="entry name" value="Tryp_SPc"/>
    <property type="match status" value="1"/>
</dbReference>
<evidence type="ECO:0000256" key="10">
    <source>
        <dbReference type="ARBA" id="ARBA00024195"/>
    </source>
</evidence>
<protein>
    <recommendedName>
        <fullName evidence="12">trypsin</fullName>
        <ecNumber evidence="12">3.4.21.4</ecNumber>
    </recommendedName>
</protein>
<evidence type="ECO:0000256" key="7">
    <source>
        <dbReference type="ARBA" id="ARBA00022825"/>
    </source>
</evidence>
<dbReference type="Proteomes" id="UP000008820">
    <property type="component" value="Chromosome 2"/>
</dbReference>
<dbReference type="FunFam" id="2.40.10.10:FF:000077">
    <property type="entry name" value="Predicted protein"/>
    <property type="match status" value="1"/>
</dbReference>
<evidence type="ECO:0000256" key="8">
    <source>
        <dbReference type="ARBA" id="ARBA00023145"/>
    </source>
</evidence>
<evidence type="ECO:0000256" key="12">
    <source>
        <dbReference type="ARBA" id="ARBA00038868"/>
    </source>
</evidence>
<evidence type="ECO:0000256" key="11">
    <source>
        <dbReference type="ARBA" id="ARBA00036320"/>
    </source>
</evidence>
<dbReference type="EC" id="3.4.21.4" evidence="12"/>
<dbReference type="PROSITE" id="PS50240">
    <property type="entry name" value="TRYPSIN_DOM"/>
    <property type="match status" value="1"/>
</dbReference>
<dbReference type="InterPro" id="IPR009003">
    <property type="entry name" value="Peptidase_S1_PA"/>
</dbReference>
<keyword evidence="7" id="KW-0720">Serine protease</keyword>
<keyword evidence="16" id="KW-1185">Reference proteome</keyword>
<evidence type="ECO:0000256" key="2">
    <source>
        <dbReference type="ARBA" id="ARBA00022525"/>
    </source>
</evidence>
<dbReference type="SUPFAM" id="SSF50494">
    <property type="entry name" value="Trypsin-like serine proteases"/>
    <property type="match status" value="1"/>
</dbReference>
<feature type="domain" description="Peptidase S1" evidence="14">
    <location>
        <begin position="30"/>
        <end position="247"/>
    </location>
</feature>
<sequence>MAMLRIIVSVSVLLATVLGSRVEPSRSSYIVEGYDIDITEAPYQISLQEIGVHVCGGSIISSTWILTAAHCTIGNEIEDIKVRAGSTYHASGGELISIREIILHPKYDNRTVDYDFSLLQLSWPITIGNNSQVIPLPKKNEPVFENTTCMVSGWGDNRSGMKADTLQAAIVQVYNQKQCNIATNRMICAGYRVRRGVCSGDSGGPLVAKGKLVGVVSWSLGVCGDPKYPDVYGRVAAVRDWIYAIANV</sequence>
<dbReference type="AlphaFoldDB" id="A0A6I8U8F9"/>